<feature type="domain" description="Chitin-binding type-2" evidence="7">
    <location>
        <begin position="303"/>
        <end position="356"/>
    </location>
</feature>
<accession>A0A2T7NUQ8</accession>
<feature type="domain" description="Chitin-binding type-2" evidence="7">
    <location>
        <begin position="70"/>
        <end position="128"/>
    </location>
</feature>
<keyword evidence="4" id="KW-1015">Disulfide bond</keyword>
<dbReference type="InterPro" id="IPR036508">
    <property type="entry name" value="Chitin-bd_dom_sf"/>
</dbReference>
<organism evidence="8 9">
    <name type="scientific">Pomacea canaliculata</name>
    <name type="common">Golden apple snail</name>
    <dbReference type="NCBI Taxonomy" id="400727"/>
    <lineage>
        <taxon>Eukaryota</taxon>
        <taxon>Metazoa</taxon>
        <taxon>Spiralia</taxon>
        <taxon>Lophotrochozoa</taxon>
        <taxon>Mollusca</taxon>
        <taxon>Gastropoda</taxon>
        <taxon>Caenogastropoda</taxon>
        <taxon>Architaenioglossa</taxon>
        <taxon>Ampullarioidea</taxon>
        <taxon>Ampullariidae</taxon>
        <taxon>Pomacea</taxon>
    </lineage>
</organism>
<evidence type="ECO:0000256" key="1">
    <source>
        <dbReference type="ARBA" id="ARBA00022669"/>
    </source>
</evidence>
<dbReference type="PANTHER" id="PTHR23301">
    <property type="entry name" value="CHITIN BINDING PERITROPHIN-A"/>
    <property type="match status" value="1"/>
</dbReference>
<feature type="domain" description="Chitin-binding type-2" evidence="7">
    <location>
        <begin position="138"/>
        <end position="207"/>
    </location>
</feature>
<keyword evidence="9" id="KW-1185">Reference proteome</keyword>
<keyword evidence="1" id="KW-0147">Chitin-binding</keyword>
<evidence type="ECO:0000256" key="5">
    <source>
        <dbReference type="ARBA" id="ARBA00023180"/>
    </source>
</evidence>
<dbReference type="Pfam" id="PF01607">
    <property type="entry name" value="CBM_14"/>
    <property type="match status" value="3"/>
</dbReference>
<dbReference type="InterPro" id="IPR051940">
    <property type="entry name" value="Chitin_bind-dev_reg"/>
</dbReference>
<keyword evidence="5" id="KW-0325">Glycoprotein</keyword>
<keyword evidence="6" id="KW-1133">Transmembrane helix</keyword>
<dbReference type="OrthoDB" id="6020543at2759"/>
<gene>
    <name evidence="8" type="ORF">C0Q70_15411</name>
</gene>
<dbReference type="InterPro" id="IPR002557">
    <property type="entry name" value="Chitin-bd_dom"/>
</dbReference>
<dbReference type="AlphaFoldDB" id="A0A2T7NUQ8"/>
<dbReference type="Gene3D" id="2.170.140.10">
    <property type="entry name" value="Chitin binding domain"/>
    <property type="match status" value="2"/>
</dbReference>
<comment type="caution">
    <text evidence="8">The sequence shown here is derived from an EMBL/GenBank/DDBJ whole genome shotgun (WGS) entry which is preliminary data.</text>
</comment>
<evidence type="ECO:0000256" key="3">
    <source>
        <dbReference type="ARBA" id="ARBA00022737"/>
    </source>
</evidence>
<dbReference type="Proteomes" id="UP000245119">
    <property type="component" value="Linkage Group LG9"/>
</dbReference>
<evidence type="ECO:0000259" key="7">
    <source>
        <dbReference type="PROSITE" id="PS50940"/>
    </source>
</evidence>
<dbReference type="STRING" id="400727.A0A2T7NUQ8"/>
<dbReference type="SMART" id="SM00494">
    <property type="entry name" value="ChtBD2"/>
    <property type="match status" value="3"/>
</dbReference>
<protein>
    <recommendedName>
        <fullName evidence="7">Chitin-binding type-2 domain-containing protein</fullName>
    </recommendedName>
</protein>
<feature type="transmembrane region" description="Helical" evidence="6">
    <location>
        <begin position="41"/>
        <end position="64"/>
    </location>
</feature>
<dbReference type="EMBL" id="PZQS01000009">
    <property type="protein sequence ID" value="PVD24918.1"/>
    <property type="molecule type" value="Genomic_DNA"/>
</dbReference>
<dbReference type="GO" id="GO:0008061">
    <property type="term" value="F:chitin binding"/>
    <property type="evidence" value="ECO:0007669"/>
    <property type="project" value="UniProtKB-KW"/>
</dbReference>
<evidence type="ECO:0000313" key="9">
    <source>
        <dbReference type="Proteomes" id="UP000245119"/>
    </source>
</evidence>
<dbReference type="PANTHER" id="PTHR23301:SF0">
    <property type="entry name" value="CHITIN-BINDING TYPE-2 DOMAIN-CONTAINING PROTEIN-RELATED"/>
    <property type="match status" value="1"/>
</dbReference>
<dbReference type="SUPFAM" id="SSF57625">
    <property type="entry name" value="Invertebrate chitin-binding proteins"/>
    <property type="match status" value="3"/>
</dbReference>
<keyword evidence="6" id="KW-0472">Membrane</keyword>
<sequence>MYFLDENNATLFIYCLSHVYVDKEVDASGRKLDIKRDTMEANWNTSIFTFTIFGFVVLATVLAAQTSSFRPQCQSLFSWVRDPDDCSHFWRCVWGSPYEMPRCPEGQVLNSAHHVCALRGSPYDNCDTWETLTLDPVAEQCSRNPTTFLPHPSNCHQYYNCSGNSNLYPSRPDPDSANFYLYECTYPQLFNKNTLRCEDYRQVQCGERFEPVDKCEYIQYQCRGPNCIPCNVYSPSCKDLPDGPDVYRGREWTPYFSICQDQRLVNTSTCPRDEILNVARLFSPVRRECQNLYGIPVEHGGYFLNCTGRPDGLYSDDVTNRPNLYFRCDSGVQTRIYLCPDGQRFYQQTSSCTSLV</sequence>
<reference evidence="8 9" key="1">
    <citation type="submission" date="2018-04" db="EMBL/GenBank/DDBJ databases">
        <title>The genome of golden apple snail Pomacea canaliculata provides insight into stress tolerance and invasive adaptation.</title>
        <authorList>
            <person name="Liu C."/>
            <person name="Liu B."/>
            <person name="Ren Y."/>
            <person name="Zhang Y."/>
            <person name="Wang H."/>
            <person name="Li S."/>
            <person name="Jiang F."/>
            <person name="Yin L."/>
            <person name="Zhang G."/>
            <person name="Qian W."/>
            <person name="Fan W."/>
        </authorList>
    </citation>
    <scope>NUCLEOTIDE SEQUENCE [LARGE SCALE GENOMIC DNA]</scope>
    <source>
        <strain evidence="8">SZHN2017</strain>
        <tissue evidence="8">Muscle</tissue>
    </source>
</reference>
<evidence type="ECO:0000256" key="4">
    <source>
        <dbReference type="ARBA" id="ARBA00023157"/>
    </source>
</evidence>
<proteinExistence type="predicted"/>
<name>A0A2T7NUQ8_POMCA</name>
<keyword evidence="6" id="KW-0812">Transmembrane</keyword>
<keyword evidence="3" id="KW-0677">Repeat</keyword>
<evidence type="ECO:0000256" key="2">
    <source>
        <dbReference type="ARBA" id="ARBA00022729"/>
    </source>
</evidence>
<evidence type="ECO:0000256" key="6">
    <source>
        <dbReference type="SAM" id="Phobius"/>
    </source>
</evidence>
<dbReference type="PROSITE" id="PS50940">
    <property type="entry name" value="CHIT_BIND_II"/>
    <property type="match status" value="3"/>
</dbReference>
<evidence type="ECO:0000313" key="8">
    <source>
        <dbReference type="EMBL" id="PVD24918.1"/>
    </source>
</evidence>
<dbReference type="GO" id="GO:0005576">
    <property type="term" value="C:extracellular region"/>
    <property type="evidence" value="ECO:0007669"/>
    <property type="project" value="InterPro"/>
</dbReference>
<keyword evidence="2" id="KW-0732">Signal</keyword>